<organism evidence="2">
    <name type="scientific">Harpegnathos saltator</name>
    <name type="common">Jerdon's jumping ant</name>
    <dbReference type="NCBI Taxonomy" id="610380"/>
    <lineage>
        <taxon>Eukaryota</taxon>
        <taxon>Metazoa</taxon>
        <taxon>Ecdysozoa</taxon>
        <taxon>Arthropoda</taxon>
        <taxon>Hexapoda</taxon>
        <taxon>Insecta</taxon>
        <taxon>Pterygota</taxon>
        <taxon>Neoptera</taxon>
        <taxon>Endopterygota</taxon>
        <taxon>Hymenoptera</taxon>
        <taxon>Apocrita</taxon>
        <taxon>Aculeata</taxon>
        <taxon>Formicoidea</taxon>
        <taxon>Formicidae</taxon>
        <taxon>Ponerinae</taxon>
        <taxon>Ponerini</taxon>
        <taxon>Harpegnathos</taxon>
    </lineage>
</organism>
<sequence length="34" mass="3912">GDLKISSMILGQQSGFTKNLCFLCLWDSRDRQNH</sequence>
<dbReference type="EMBL" id="GL446816">
    <property type="protein sequence ID" value="EFN87229.1"/>
    <property type="molecule type" value="Genomic_DNA"/>
</dbReference>
<name>E2BAP9_HARSA</name>
<gene>
    <name evidence="1" type="ORF">EAI_08559</name>
</gene>
<dbReference type="AlphaFoldDB" id="E2BAP9"/>
<keyword evidence="2" id="KW-1185">Reference proteome</keyword>
<evidence type="ECO:0000313" key="1">
    <source>
        <dbReference type="EMBL" id="EFN87229.1"/>
    </source>
</evidence>
<reference evidence="1 2" key="1">
    <citation type="journal article" date="2010" name="Science">
        <title>Genomic comparison of the ants Camponotus floridanus and Harpegnathos saltator.</title>
        <authorList>
            <person name="Bonasio R."/>
            <person name="Zhang G."/>
            <person name="Ye C."/>
            <person name="Mutti N.S."/>
            <person name="Fang X."/>
            <person name="Qin N."/>
            <person name="Donahue G."/>
            <person name="Yang P."/>
            <person name="Li Q."/>
            <person name="Li C."/>
            <person name="Zhang P."/>
            <person name="Huang Z."/>
            <person name="Berger S.L."/>
            <person name="Reinberg D."/>
            <person name="Wang J."/>
            <person name="Liebig J."/>
        </authorList>
    </citation>
    <scope>NUCLEOTIDE SEQUENCE [LARGE SCALE GENOMIC DNA]</scope>
    <source>
        <strain evidence="1 2">R22 G/1</strain>
    </source>
</reference>
<dbReference type="InParanoid" id="E2BAP9"/>
<proteinExistence type="predicted"/>
<feature type="non-terminal residue" evidence="1">
    <location>
        <position position="34"/>
    </location>
</feature>
<accession>E2BAP9</accession>
<dbReference type="Proteomes" id="UP000008237">
    <property type="component" value="Unassembled WGS sequence"/>
</dbReference>
<feature type="non-terminal residue" evidence="1">
    <location>
        <position position="1"/>
    </location>
</feature>
<protein>
    <submittedName>
        <fullName evidence="1">Uncharacterized protein</fullName>
    </submittedName>
</protein>
<evidence type="ECO:0000313" key="2">
    <source>
        <dbReference type="Proteomes" id="UP000008237"/>
    </source>
</evidence>